<evidence type="ECO:0000313" key="1">
    <source>
        <dbReference type="EnsemblPlants" id="Ma07_p27580.1"/>
    </source>
</evidence>
<dbReference type="Proteomes" id="UP000012960">
    <property type="component" value="Unplaced"/>
</dbReference>
<reference evidence="1" key="1">
    <citation type="submission" date="2021-05" db="UniProtKB">
        <authorList>
            <consortium name="EnsemblPlants"/>
        </authorList>
    </citation>
    <scope>IDENTIFICATION</scope>
    <source>
        <strain evidence="1">subsp. malaccensis</strain>
    </source>
</reference>
<sequence length="32" mass="3346">MRHGGASCPGSIRLVASVLDLSPQSFWVSISS</sequence>
<accession>A0A804K0K4</accession>
<dbReference type="EnsemblPlants" id="Ma07_t27580.1">
    <property type="protein sequence ID" value="Ma07_p27580.1"/>
    <property type="gene ID" value="Ma07_g27580"/>
</dbReference>
<keyword evidence="2" id="KW-1185">Reference proteome</keyword>
<evidence type="ECO:0000313" key="2">
    <source>
        <dbReference type="Proteomes" id="UP000012960"/>
    </source>
</evidence>
<dbReference type="Gramene" id="Ma07_t27580.1">
    <property type="protein sequence ID" value="Ma07_p27580.1"/>
    <property type="gene ID" value="Ma07_g27580"/>
</dbReference>
<proteinExistence type="predicted"/>
<dbReference type="InParanoid" id="A0A804K0K4"/>
<protein>
    <submittedName>
        <fullName evidence="1">Uncharacterized protein</fullName>
    </submittedName>
</protein>
<name>A0A804K0K4_MUSAM</name>
<dbReference type="AlphaFoldDB" id="A0A804K0K4"/>
<organism evidence="1 2">
    <name type="scientific">Musa acuminata subsp. malaccensis</name>
    <name type="common">Wild banana</name>
    <name type="synonym">Musa malaccensis</name>
    <dbReference type="NCBI Taxonomy" id="214687"/>
    <lineage>
        <taxon>Eukaryota</taxon>
        <taxon>Viridiplantae</taxon>
        <taxon>Streptophyta</taxon>
        <taxon>Embryophyta</taxon>
        <taxon>Tracheophyta</taxon>
        <taxon>Spermatophyta</taxon>
        <taxon>Magnoliopsida</taxon>
        <taxon>Liliopsida</taxon>
        <taxon>Zingiberales</taxon>
        <taxon>Musaceae</taxon>
        <taxon>Musa</taxon>
    </lineage>
</organism>